<organism evidence="2 3">
    <name type="scientific">Gossypium australe</name>
    <dbReference type="NCBI Taxonomy" id="47621"/>
    <lineage>
        <taxon>Eukaryota</taxon>
        <taxon>Viridiplantae</taxon>
        <taxon>Streptophyta</taxon>
        <taxon>Embryophyta</taxon>
        <taxon>Tracheophyta</taxon>
        <taxon>Spermatophyta</taxon>
        <taxon>Magnoliopsida</taxon>
        <taxon>eudicotyledons</taxon>
        <taxon>Gunneridae</taxon>
        <taxon>Pentapetalae</taxon>
        <taxon>rosids</taxon>
        <taxon>malvids</taxon>
        <taxon>Malvales</taxon>
        <taxon>Malvaceae</taxon>
        <taxon>Malvoideae</taxon>
        <taxon>Gossypium</taxon>
    </lineage>
</organism>
<sequence>MAVSKKWFLASLAVLFLFLVGAMATVQTNKDSSTVEIGKLQNSKNSTMATRSEEVKALNEHAVADPEAVAAEVDTIIDM</sequence>
<evidence type="ECO:0000313" key="3">
    <source>
        <dbReference type="Proteomes" id="UP000325315"/>
    </source>
</evidence>
<keyword evidence="2" id="KW-0456">Lyase</keyword>
<feature type="chain" id="PRO_5023024052" evidence="1">
    <location>
        <begin position="25"/>
        <end position="79"/>
    </location>
</feature>
<protein>
    <submittedName>
        <fullName evidence="2">Putative pectate lyase 1</fullName>
    </submittedName>
</protein>
<evidence type="ECO:0000313" key="2">
    <source>
        <dbReference type="EMBL" id="KAA3480582.1"/>
    </source>
</evidence>
<evidence type="ECO:0000256" key="1">
    <source>
        <dbReference type="SAM" id="SignalP"/>
    </source>
</evidence>
<dbReference type="GO" id="GO:0016829">
    <property type="term" value="F:lyase activity"/>
    <property type="evidence" value="ECO:0007669"/>
    <property type="project" value="UniProtKB-KW"/>
</dbReference>
<dbReference type="OrthoDB" id="1637350at2759"/>
<name>A0A5B6WI72_9ROSI</name>
<comment type="caution">
    <text evidence="2">The sequence shown here is derived from an EMBL/GenBank/DDBJ whole genome shotgun (WGS) entry which is preliminary data.</text>
</comment>
<accession>A0A5B6WI72</accession>
<feature type="signal peptide" evidence="1">
    <location>
        <begin position="1"/>
        <end position="24"/>
    </location>
</feature>
<keyword evidence="1" id="KW-0732">Signal</keyword>
<keyword evidence="3" id="KW-1185">Reference proteome</keyword>
<dbReference type="EMBL" id="SMMG02000003">
    <property type="protein sequence ID" value="KAA3480582.1"/>
    <property type="molecule type" value="Genomic_DNA"/>
</dbReference>
<gene>
    <name evidence="2" type="ORF">EPI10_021004</name>
</gene>
<dbReference type="Proteomes" id="UP000325315">
    <property type="component" value="Unassembled WGS sequence"/>
</dbReference>
<reference evidence="2" key="1">
    <citation type="submission" date="2019-08" db="EMBL/GenBank/DDBJ databases">
        <authorList>
            <person name="Liu F."/>
        </authorList>
    </citation>
    <scope>NUCLEOTIDE SEQUENCE [LARGE SCALE GENOMIC DNA]</scope>
    <source>
        <strain evidence="2">PA1801</strain>
        <tissue evidence="2">Leaf</tissue>
    </source>
</reference>
<dbReference type="AlphaFoldDB" id="A0A5B6WI72"/>
<proteinExistence type="predicted"/>